<evidence type="ECO:0000313" key="3">
    <source>
        <dbReference type="Proteomes" id="UP000391834"/>
    </source>
</evidence>
<sequence>MDDYRLRNLSDSELKRRINQLRVLIWSAVGVILALQVFLLATGRSSVLLIALVFPLTPFILRSNKYYKEYRKRKGEL</sequence>
<evidence type="ECO:0000313" key="2">
    <source>
        <dbReference type="EMBL" id="GET33785.1"/>
    </source>
</evidence>
<feature type="transmembrane region" description="Helical" evidence="1">
    <location>
        <begin position="47"/>
        <end position="64"/>
    </location>
</feature>
<keyword evidence="1" id="KW-1133">Transmembrane helix</keyword>
<proteinExistence type="predicted"/>
<comment type="caution">
    <text evidence="2">The sequence shown here is derived from an EMBL/GenBank/DDBJ whole genome shotgun (WGS) entry which is preliminary data.</text>
</comment>
<protein>
    <submittedName>
        <fullName evidence="2">Uncharacterized protein</fullName>
    </submittedName>
</protein>
<gene>
    <name evidence="2" type="ORF">PbJCM13498_26480</name>
</gene>
<keyword evidence="3" id="KW-1185">Reference proteome</keyword>
<dbReference type="OrthoDB" id="9923916at2"/>
<dbReference type="AlphaFoldDB" id="A0A5M4B0V3"/>
<dbReference type="Proteomes" id="UP000391834">
    <property type="component" value="Unassembled WGS sequence"/>
</dbReference>
<keyword evidence="1" id="KW-0812">Transmembrane</keyword>
<accession>A0A5M4B0V3</accession>
<organism evidence="2 3">
    <name type="scientific">Prolixibacter bellariivorans</name>
    <dbReference type="NCBI Taxonomy" id="314319"/>
    <lineage>
        <taxon>Bacteria</taxon>
        <taxon>Pseudomonadati</taxon>
        <taxon>Bacteroidota</taxon>
        <taxon>Bacteroidia</taxon>
        <taxon>Marinilabiliales</taxon>
        <taxon>Prolixibacteraceae</taxon>
        <taxon>Prolixibacter</taxon>
    </lineage>
</organism>
<reference evidence="2 3" key="1">
    <citation type="submission" date="2019-10" db="EMBL/GenBank/DDBJ databases">
        <title>Prolixibacter strains distinguished by the presence of nitrate reductase genes were adept at nitrate-dependent anaerobic corrosion of metallic iron and carbon steel.</title>
        <authorList>
            <person name="Iino T."/>
            <person name="Shono N."/>
            <person name="Ito K."/>
            <person name="Nakamura R."/>
            <person name="Sueoka K."/>
            <person name="Harayama S."/>
            <person name="Ohkuma M."/>
        </authorList>
    </citation>
    <scope>NUCLEOTIDE SEQUENCE [LARGE SCALE GENOMIC DNA]</scope>
    <source>
        <strain evidence="2 3">JCM 13498</strain>
    </source>
</reference>
<keyword evidence="1" id="KW-0472">Membrane</keyword>
<feature type="transmembrane region" description="Helical" evidence="1">
    <location>
        <begin position="21"/>
        <end position="41"/>
    </location>
</feature>
<dbReference type="EMBL" id="BLAX01000001">
    <property type="protein sequence ID" value="GET33785.1"/>
    <property type="molecule type" value="Genomic_DNA"/>
</dbReference>
<evidence type="ECO:0000256" key="1">
    <source>
        <dbReference type="SAM" id="Phobius"/>
    </source>
</evidence>
<dbReference type="RefSeq" id="WP_025864481.1">
    <property type="nucleotide sequence ID" value="NZ_BLAX01000001.1"/>
</dbReference>
<name>A0A5M4B0V3_9BACT</name>